<reference evidence="4" key="1">
    <citation type="submission" date="2016-10" db="EMBL/GenBank/DDBJ databases">
        <authorList>
            <person name="Varghese N."/>
            <person name="Submissions S."/>
        </authorList>
    </citation>
    <scope>NUCLEOTIDE SEQUENCE [LARGE SCALE GENOMIC DNA]</scope>
    <source>
        <strain evidence="4">CGMCC 1.7061</strain>
    </source>
</reference>
<feature type="domain" description="FIST" evidence="1">
    <location>
        <begin position="72"/>
        <end position="273"/>
    </location>
</feature>
<dbReference type="PANTHER" id="PTHR40252">
    <property type="entry name" value="BLR0328 PROTEIN"/>
    <property type="match status" value="1"/>
</dbReference>
<dbReference type="SMART" id="SM01204">
    <property type="entry name" value="FIST_C"/>
    <property type="match status" value="1"/>
</dbReference>
<organism evidence="3 4">
    <name type="scientific">Marinobacter zhejiangensis</name>
    <dbReference type="NCBI Taxonomy" id="488535"/>
    <lineage>
        <taxon>Bacteria</taxon>
        <taxon>Pseudomonadati</taxon>
        <taxon>Pseudomonadota</taxon>
        <taxon>Gammaproteobacteria</taxon>
        <taxon>Pseudomonadales</taxon>
        <taxon>Marinobacteraceae</taxon>
        <taxon>Marinobacter</taxon>
    </lineage>
</organism>
<dbReference type="EMBL" id="FOUE01000005">
    <property type="protein sequence ID" value="SFM63798.1"/>
    <property type="molecule type" value="Genomic_DNA"/>
</dbReference>
<evidence type="ECO:0000313" key="4">
    <source>
        <dbReference type="Proteomes" id="UP000198519"/>
    </source>
</evidence>
<dbReference type="SMART" id="SM00897">
    <property type="entry name" value="FIST"/>
    <property type="match status" value="1"/>
</dbReference>
<evidence type="ECO:0000259" key="2">
    <source>
        <dbReference type="SMART" id="SM01204"/>
    </source>
</evidence>
<keyword evidence="4" id="KW-1185">Reference proteome</keyword>
<dbReference type="STRING" id="488535.SAMN04487963_3218"/>
<name>A0A1I4SH29_9GAMM</name>
<dbReference type="AlphaFoldDB" id="A0A1I4SH29"/>
<dbReference type="Proteomes" id="UP000198519">
    <property type="component" value="Unassembled WGS sequence"/>
</dbReference>
<dbReference type="Pfam" id="PF08495">
    <property type="entry name" value="FIST"/>
    <property type="match status" value="1"/>
</dbReference>
<dbReference type="NCBIfam" id="NF041558">
    <property type="entry name" value="NosP"/>
    <property type="match status" value="1"/>
</dbReference>
<evidence type="ECO:0000259" key="1">
    <source>
        <dbReference type="SMART" id="SM00897"/>
    </source>
</evidence>
<protein>
    <submittedName>
        <fullName evidence="3">Uncharacterized conserved protein, contains FIST_N domain</fullName>
    </submittedName>
</protein>
<dbReference type="InterPro" id="IPR019494">
    <property type="entry name" value="FIST_C"/>
</dbReference>
<feature type="domain" description="FIST C-domain" evidence="2">
    <location>
        <begin position="274"/>
        <end position="404"/>
    </location>
</feature>
<dbReference type="PANTHER" id="PTHR40252:SF2">
    <property type="entry name" value="BLR0328 PROTEIN"/>
    <property type="match status" value="1"/>
</dbReference>
<evidence type="ECO:0000313" key="3">
    <source>
        <dbReference type="EMBL" id="SFM63798.1"/>
    </source>
</evidence>
<dbReference type="InterPro" id="IPR013702">
    <property type="entry name" value="FIST_domain_N"/>
</dbReference>
<accession>A0A1I4SH29</accession>
<gene>
    <name evidence="3" type="ORF">SAMN04487963_3218</name>
</gene>
<proteinExistence type="predicted"/>
<dbReference type="Pfam" id="PF10442">
    <property type="entry name" value="FIST_C"/>
    <property type="match status" value="1"/>
</dbReference>
<dbReference type="OrthoDB" id="9807948at2"/>
<sequence length="426" mass="46271">MSYDGFGAPIKSTEVELAVSAEPVKSAVDLLKTESASMMPAITFPAVRVASSGDRDPAVAATALASQLQHPDLGCVLFFCSAEYDLARLGQALEREFSGIQVSGCTSAGEITPEGYGRGCITAIGFDRRYFAIDTALIQQLDNFTLQDAQRCIDELLATCRDADLAPIRGNTFAITLLDGLSSREELVLSTLNAALGTIPQFGGSAGDDERLNDTHVFYRGRFYSNAATVLLVNTPLDFRVFSTHHMTARSEKLIVTRSDSDSRTVYELNAEPAAEVYARTVGVAVADLSRETFALHPMAVRIGGHYFIRSVQRVNADGSLTFYCAVETGIVMTTMEPGSLQESLRQQLEKAEKVVGPPLVTIGCDCFLRRLEAELTGIDQEVSRFLREHRVIGFNSYGEQFDGMHINQTFTGVVIGQPEVVAGQH</sequence>